<evidence type="ECO:0000313" key="9">
    <source>
        <dbReference type="EMBL" id="EEY63325.1"/>
    </source>
</evidence>
<feature type="domain" description="RxLR effector PexRD54 WY" evidence="8">
    <location>
        <begin position="167"/>
        <end position="206"/>
    </location>
</feature>
<dbReference type="VEuPathDB" id="FungiDB:PITG_23036"/>
<evidence type="ECO:0000313" key="10">
    <source>
        <dbReference type="Proteomes" id="UP000006643"/>
    </source>
</evidence>
<dbReference type="InterPro" id="IPR054463">
    <property type="entry name" value="PexRD54_WY"/>
</dbReference>
<dbReference type="RefSeq" id="XP_002898210.1">
    <property type="nucleotide sequence ID" value="XM_002898164.1"/>
</dbReference>
<proteinExistence type="inferred from homology"/>
<dbReference type="SMR" id="D0NRH5"/>
<evidence type="ECO:0000256" key="1">
    <source>
        <dbReference type="ARBA" id="ARBA00004340"/>
    </source>
</evidence>
<comment type="similarity">
    <text evidence="3">Belongs to the RxLR effector family.</text>
</comment>
<feature type="signal peptide" evidence="7">
    <location>
        <begin position="1"/>
        <end position="19"/>
    </location>
</feature>
<protein>
    <submittedName>
        <fullName evidence="9">Secreted RxLR effector peptide protein, putative</fullName>
    </submittedName>
</protein>
<reference evidence="10" key="1">
    <citation type="journal article" date="2009" name="Nature">
        <title>Genome sequence and analysis of the Irish potato famine pathogen Phytophthora infestans.</title>
        <authorList>
            <consortium name="The Broad Institute Genome Sequencing Platform"/>
            <person name="Haas B.J."/>
            <person name="Kamoun S."/>
            <person name="Zody M.C."/>
            <person name="Jiang R.H."/>
            <person name="Handsaker R.E."/>
            <person name="Cano L.M."/>
            <person name="Grabherr M."/>
            <person name="Kodira C.D."/>
            <person name="Raffaele S."/>
            <person name="Torto-Alalibo T."/>
            <person name="Bozkurt T.O."/>
            <person name="Ah-Fong A.M."/>
            <person name="Alvarado L."/>
            <person name="Anderson V.L."/>
            <person name="Armstrong M.R."/>
            <person name="Avrova A."/>
            <person name="Baxter L."/>
            <person name="Beynon J."/>
            <person name="Boevink P.C."/>
            <person name="Bollmann S.R."/>
            <person name="Bos J.I."/>
            <person name="Bulone V."/>
            <person name="Cai G."/>
            <person name="Cakir C."/>
            <person name="Carrington J.C."/>
            <person name="Chawner M."/>
            <person name="Conti L."/>
            <person name="Costanzo S."/>
            <person name="Ewan R."/>
            <person name="Fahlgren N."/>
            <person name="Fischbach M.A."/>
            <person name="Fugelstad J."/>
            <person name="Gilroy E.M."/>
            <person name="Gnerre S."/>
            <person name="Green P.J."/>
            <person name="Grenville-Briggs L.J."/>
            <person name="Griffith J."/>
            <person name="Grunwald N.J."/>
            <person name="Horn K."/>
            <person name="Horner N.R."/>
            <person name="Hu C.H."/>
            <person name="Huitema E."/>
            <person name="Jeong D.H."/>
            <person name="Jones A.M."/>
            <person name="Jones J.D."/>
            <person name="Jones R.W."/>
            <person name="Karlsson E.K."/>
            <person name="Kunjeti S.G."/>
            <person name="Lamour K."/>
            <person name="Liu Z."/>
            <person name="Ma L."/>
            <person name="Maclean D."/>
            <person name="Chibucos M.C."/>
            <person name="McDonald H."/>
            <person name="McWalters J."/>
            <person name="Meijer H.J."/>
            <person name="Morgan W."/>
            <person name="Morris P.F."/>
            <person name="Munro C.A."/>
            <person name="O'Neill K."/>
            <person name="Ospina-Giraldo M."/>
            <person name="Pinzon A."/>
            <person name="Pritchard L."/>
            <person name="Ramsahoye B."/>
            <person name="Ren Q."/>
            <person name="Restrepo S."/>
            <person name="Roy S."/>
            <person name="Sadanandom A."/>
            <person name="Savidor A."/>
            <person name="Schornack S."/>
            <person name="Schwartz D.C."/>
            <person name="Schumann U.D."/>
            <person name="Schwessinger B."/>
            <person name="Seyer L."/>
            <person name="Sharpe T."/>
            <person name="Silvar C."/>
            <person name="Song J."/>
            <person name="Studholme D.J."/>
            <person name="Sykes S."/>
            <person name="Thines M."/>
            <person name="van de Vondervoort P.J."/>
            <person name="Phuntumart V."/>
            <person name="Wawra S."/>
            <person name="Weide R."/>
            <person name="Win J."/>
            <person name="Young C."/>
            <person name="Zhou S."/>
            <person name="Fry W."/>
            <person name="Meyers B.C."/>
            <person name="van West P."/>
            <person name="Ristaino J."/>
            <person name="Govers F."/>
            <person name="Birch P.R."/>
            <person name="Whisson S.C."/>
            <person name="Judelson H.S."/>
            <person name="Nusbaum C."/>
        </authorList>
    </citation>
    <scope>NUCLEOTIDE SEQUENCE [LARGE SCALE GENOMIC DNA]</scope>
    <source>
        <strain evidence="10">T30-4</strain>
    </source>
</reference>
<keyword evidence="4" id="KW-0964">Secreted</keyword>
<evidence type="ECO:0000256" key="6">
    <source>
        <dbReference type="ARBA" id="ARBA00023026"/>
    </source>
</evidence>
<dbReference type="Proteomes" id="UP000006643">
    <property type="component" value="Unassembled WGS sequence"/>
</dbReference>
<gene>
    <name evidence="9" type="ORF">PITG_23036</name>
</gene>
<feature type="domain" description="RxLR effector PexRD54 WY" evidence="8">
    <location>
        <begin position="257"/>
        <end position="297"/>
    </location>
</feature>
<dbReference type="OrthoDB" id="112923at2759"/>
<accession>D0NRH5</accession>
<dbReference type="HOGENOM" id="CLU_021192_3_0_1"/>
<evidence type="ECO:0000256" key="7">
    <source>
        <dbReference type="SAM" id="SignalP"/>
    </source>
</evidence>
<comment type="subcellular location">
    <subcellularLocation>
        <location evidence="1">Host cell</location>
    </subcellularLocation>
    <subcellularLocation>
        <location evidence="2">Secreted</location>
    </subcellularLocation>
</comment>
<keyword evidence="10" id="KW-1185">Reference proteome</keyword>
<evidence type="ECO:0000256" key="3">
    <source>
        <dbReference type="ARBA" id="ARBA00010400"/>
    </source>
</evidence>
<dbReference type="KEGG" id="pif:PITG_23036"/>
<dbReference type="Pfam" id="PF22748">
    <property type="entry name" value="PexRD54_WY"/>
    <property type="match status" value="2"/>
</dbReference>
<sequence length="484" mass="54690">MRPLCVVVLVVAALPAVNAGAHTNYQRTIATGWQEVPSSLHELTTDTLSTDNSVHESRDTTRSAVEMFRNALKSSVPDSQLEMWFKHAVSTDDALKLFLRDNAADDLLTVWLSYMKRFYNAELAKKTSLIATLTAHYGDDGMAKLIETAKQMPSTAKTAKRLESELTQLWLGRKKSVDDVFKLLKLDETGDQLFTQPQIVAWAKYVDDFNEANPDKHVTLFSYLKGLYTQEETLVKMLITAKKSPMTEKIAVRIQAEQSKNWLSNKKSPGVIFTLLNLNEDGISLVKSPLFQSWVKYTDEFNMVNPENTVAVISVLKAHYSDDVLARMSLSADKTPSTQSVANLLRSELQREWYATLKSGDVVFKTLKLDKSGSKVFERSLFPLWKDYMQFVSLKDPRIKVSYITPLIKVYGEKKLAQILIAAEKVPSTKKFATELLDKLFYRWLDERKSPTLVFSLLRVDGAAKHDASSLIYKKYAEAFAGLP</sequence>
<dbReference type="InParanoid" id="D0NRH5"/>
<dbReference type="GO" id="GO:0043657">
    <property type="term" value="C:host cell"/>
    <property type="evidence" value="ECO:0007669"/>
    <property type="project" value="UniProtKB-SubCell"/>
</dbReference>
<dbReference type="AlphaFoldDB" id="D0NRH5"/>
<keyword evidence="5 7" id="KW-0732">Signal</keyword>
<evidence type="ECO:0000256" key="4">
    <source>
        <dbReference type="ARBA" id="ARBA00022525"/>
    </source>
</evidence>
<dbReference type="OMA" id="HINHANT"/>
<feature type="chain" id="PRO_5003012979" evidence="7">
    <location>
        <begin position="20"/>
        <end position="484"/>
    </location>
</feature>
<evidence type="ECO:0000259" key="8">
    <source>
        <dbReference type="Pfam" id="PF22748"/>
    </source>
</evidence>
<dbReference type="GeneID" id="9475848"/>
<keyword evidence="6" id="KW-0843">Virulence</keyword>
<evidence type="ECO:0000256" key="2">
    <source>
        <dbReference type="ARBA" id="ARBA00004613"/>
    </source>
</evidence>
<evidence type="ECO:0000256" key="5">
    <source>
        <dbReference type="ARBA" id="ARBA00022729"/>
    </source>
</evidence>
<name>D0NRH5_PHYIT</name>
<organism evidence="9 10">
    <name type="scientific">Phytophthora infestans (strain T30-4)</name>
    <name type="common">Potato late blight agent</name>
    <dbReference type="NCBI Taxonomy" id="403677"/>
    <lineage>
        <taxon>Eukaryota</taxon>
        <taxon>Sar</taxon>
        <taxon>Stramenopiles</taxon>
        <taxon>Oomycota</taxon>
        <taxon>Peronosporomycetes</taxon>
        <taxon>Peronosporales</taxon>
        <taxon>Peronosporaceae</taxon>
        <taxon>Phytophthora</taxon>
    </lineage>
</organism>
<dbReference type="EMBL" id="DS028155">
    <property type="protein sequence ID" value="EEY63325.1"/>
    <property type="molecule type" value="Genomic_DNA"/>
</dbReference>
<dbReference type="eggNOG" id="ENOG502RG6Q">
    <property type="taxonomic scope" value="Eukaryota"/>
</dbReference>
<dbReference type="GO" id="GO:0005576">
    <property type="term" value="C:extracellular region"/>
    <property type="evidence" value="ECO:0007669"/>
    <property type="project" value="UniProtKB-SubCell"/>
</dbReference>